<feature type="region of interest" description="Disordered" evidence="10">
    <location>
        <begin position="286"/>
        <end position="311"/>
    </location>
</feature>
<dbReference type="EMBL" id="JAGPXD010000002">
    <property type="protein sequence ID" value="KAH7367734.1"/>
    <property type="molecule type" value="Genomic_DNA"/>
</dbReference>
<evidence type="ECO:0000256" key="7">
    <source>
        <dbReference type="ARBA" id="ARBA00023277"/>
    </source>
</evidence>
<evidence type="ECO:0000256" key="6">
    <source>
        <dbReference type="ARBA" id="ARBA00022801"/>
    </source>
</evidence>
<accession>A0A8K0TQP4</accession>
<evidence type="ECO:0000256" key="1">
    <source>
        <dbReference type="ARBA" id="ARBA00004613"/>
    </source>
</evidence>
<evidence type="ECO:0000313" key="13">
    <source>
        <dbReference type="Proteomes" id="UP000813385"/>
    </source>
</evidence>
<keyword evidence="3" id="KW-0964">Secreted</keyword>
<evidence type="ECO:0000256" key="3">
    <source>
        <dbReference type="ARBA" id="ARBA00022525"/>
    </source>
</evidence>
<keyword evidence="4" id="KW-0858">Xylan degradation</keyword>
<dbReference type="GO" id="GO:0045493">
    <property type="term" value="P:xylan catabolic process"/>
    <property type="evidence" value="ECO:0007669"/>
    <property type="project" value="UniProtKB-KW"/>
</dbReference>
<evidence type="ECO:0000256" key="5">
    <source>
        <dbReference type="ARBA" id="ARBA00022729"/>
    </source>
</evidence>
<organism evidence="12 13">
    <name type="scientific">Plectosphaerella cucumerina</name>
    <dbReference type="NCBI Taxonomy" id="40658"/>
    <lineage>
        <taxon>Eukaryota</taxon>
        <taxon>Fungi</taxon>
        <taxon>Dikarya</taxon>
        <taxon>Ascomycota</taxon>
        <taxon>Pezizomycotina</taxon>
        <taxon>Sordariomycetes</taxon>
        <taxon>Hypocreomycetidae</taxon>
        <taxon>Glomerellales</taxon>
        <taxon>Plectosphaerellaceae</taxon>
        <taxon>Plectosphaerella</taxon>
    </lineage>
</organism>
<feature type="chain" id="PRO_5035446548" description="feruloyl esterase" evidence="11">
    <location>
        <begin position="21"/>
        <end position="336"/>
    </location>
</feature>
<keyword evidence="13" id="KW-1185">Reference proteome</keyword>
<dbReference type="InterPro" id="IPR043595">
    <property type="entry name" value="FaeB/C/D"/>
</dbReference>
<evidence type="ECO:0000256" key="10">
    <source>
        <dbReference type="SAM" id="MobiDB-lite"/>
    </source>
</evidence>
<dbReference type="OrthoDB" id="424610at2759"/>
<gene>
    <name evidence="12" type="ORF">B0T11DRAFT_295502</name>
</gene>
<dbReference type="Gene3D" id="3.40.50.1820">
    <property type="entry name" value="alpha/beta hydrolase"/>
    <property type="match status" value="1"/>
</dbReference>
<evidence type="ECO:0000256" key="11">
    <source>
        <dbReference type="SAM" id="SignalP"/>
    </source>
</evidence>
<comment type="subcellular location">
    <subcellularLocation>
        <location evidence="1">Secreted</location>
    </subcellularLocation>
</comment>
<keyword evidence="5 11" id="KW-0732">Signal</keyword>
<reference evidence="12" key="1">
    <citation type="journal article" date="2021" name="Nat. Commun.">
        <title>Genetic determinants of endophytism in the Arabidopsis root mycobiome.</title>
        <authorList>
            <person name="Mesny F."/>
            <person name="Miyauchi S."/>
            <person name="Thiergart T."/>
            <person name="Pickel B."/>
            <person name="Atanasova L."/>
            <person name="Karlsson M."/>
            <person name="Huettel B."/>
            <person name="Barry K.W."/>
            <person name="Haridas S."/>
            <person name="Chen C."/>
            <person name="Bauer D."/>
            <person name="Andreopoulos W."/>
            <person name="Pangilinan J."/>
            <person name="LaButti K."/>
            <person name="Riley R."/>
            <person name="Lipzen A."/>
            <person name="Clum A."/>
            <person name="Drula E."/>
            <person name="Henrissat B."/>
            <person name="Kohler A."/>
            <person name="Grigoriev I.V."/>
            <person name="Martin F.M."/>
            <person name="Hacquard S."/>
        </authorList>
    </citation>
    <scope>NUCLEOTIDE SEQUENCE</scope>
    <source>
        <strain evidence="12">MPI-CAGE-AT-0016</strain>
    </source>
</reference>
<evidence type="ECO:0000256" key="2">
    <source>
        <dbReference type="ARBA" id="ARBA00013091"/>
    </source>
</evidence>
<evidence type="ECO:0000256" key="4">
    <source>
        <dbReference type="ARBA" id="ARBA00022651"/>
    </source>
</evidence>
<feature type="signal peptide" evidence="11">
    <location>
        <begin position="1"/>
        <end position="20"/>
    </location>
</feature>
<dbReference type="GO" id="GO:0030600">
    <property type="term" value="F:feruloyl esterase activity"/>
    <property type="evidence" value="ECO:0007669"/>
    <property type="project" value="UniProtKB-EC"/>
</dbReference>
<keyword evidence="6" id="KW-0378">Hydrolase</keyword>
<comment type="catalytic activity">
    <reaction evidence="9">
        <text>feruloyl-polysaccharide + H2O = ferulate + polysaccharide.</text>
        <dbReference type="EC" id="3.1.1.73"/>
    </reaction>
</comment>
<comment type="caution">
    <text evidence="12">The sequence shown here is derived from an EMBL/GenBank/DDBJ whole genome shotgun (WGS) entry which is preliminary data.</text>
</comment>
<protein>
    <recommendedName>
        <fullName evidence="2">feruloyl esterase</fullName>
        <ecNumber evidence="2">3.1.1.73</ecNumber>
    </recommendedName>
</protein>
<dbReference type="AlphaFoldDB" id="A0A8K0TQP4"/>
<dbReference type="SUPFAM" id="SSF53474">
    <property type="entry name" value="alpha/beta-Hydrolases"/>
    <property type="match status" value="1"/>
</dbReference>
<evidence type="ECO:0000256" key="9">
    <source>
        <dbReference type="ARBA" id="ARBA00034075"/>
    </source>
</evidence>
<evidence type="ECO:0000256" key="8">
    <source>
        <dbReference type="ARBA" id="ARBA00023326"/>
    </source>
</evidence>
<dbReference type="PANTHER" id="PTHR38050:SF2">
    <property type="entry name" value="FERULOYL ESTERASE C-RELATED"/>
    <property type="match status" value="1"/>
</dbReference>
<keyword evidence="8" id="KW-0624">Polysaccharide degradation</keyword>
<evidence type="ECO:0000313" key="12">
    <source>
        <dbReference type="EMBL" id="KAH7367734.1"/>
    </source>
</evidence>
<dbReference type="InterPro" id="IPR029058">
    <property type="entry name" value="AB_hydrolase_fold"/>
</dbReference>
<dbReference type="Proteomes" id="UP000813385">
    <property type="component" value="Unassembled WGS sequence"/>
</dbReference>
<name>A0A8K0TQP4_9PEZI</name>
<dbReference type="GO" id="GO:0005576">
    <property type="term" value="C:extracellular region"/>
    <property type="evidence" value="ECO:0007669"/>
    <property type="project" value="UniProtKB-SubCell"/>
</dbReference>
<sequence>MVISIMLLAILIICLSVGLAAPKREMQSCSGNLPDGMRPGKEYTMSYPGSERDWLLFIPANYSFSKPNPVVLSYHGGGRTPERQRDLDLLESPEFNTDYVVVYPRGIEGRWEGTPEITPRDDVGYTIDILDELSDKLCIDESRIYMTGKSNGGGFVGLAACDQRLSSRIAAFAPVSGSFYVEGDAKCNPDTVPLVCDKGSAAVPMLEIHGGSDETIHYKGDGSRRGACLPSVPHWVEAWAARDGVLAEAAGTGRTKWTGKAKVRSWGPGTEGFGLVTHVYEAGLGHSWPSKRKNEDNGPKPKGNGDGPASFDATEAILRFFGGYRLGETGGEASAG</sequence>
<dbReference type="EC" id="3.1.1.73" evidence="2"/>
<proteinExistence type="predicted"/>
<dbReference type="PANTHER" id="PTHR38050">
    <property type="match status" value="1"/>
</dbReference>
<keyword evidence="7" id="KW-0119">Carbohydrate metabolism</keyword>